<reference evidence="7" key="1">
    <citation type="journal article" date="2019" name="Int. J. Syst. Evol. Microbiol.">
        <title>The Global Catalogue of Microorganisms (GCM) 10K type strain sequencing project: providing services to taxonomists for standard genome sequencing and annotation.</title>
        <authorList>
            <consortium name="The Broad Institute Genomics Platform"/>
            <consortium name="The Broad Institute Genome Sequencing Center for Infectious Disease"/>
            <person name="Wu L."/>
            <person name="Ma J."/>
        </authorList>
    </citation>
    <scope>NUCLEOTIDE SEQUENCE [LARGE SCALE GENOMIC DNA]</scope>
    <source>
        <strain evidence="7">CAIM 431</strain>
    </source>
</reference>
<organism evidence="6 7">
    <name type="scientific">Luteococcus peritonei</name>
    <dbReference type="NCBI Taxonomy" id="88874"/>
    <lineage>
        <taxon>Bacteria</taxon>
        <taxon>Bacillati</taxon>
        <taxon>Actinomycetota</taxon>
        <taxon>Actinomycetes</taxon>
        <taxon>Propionibacteriales</taxon>
        <taxon>Propionibacteriaceae</taxon>
        <taxon>Luteococcus</taxon>
    </lineage>
</organism>
<dbReference type="PANTHER" id="PTHR24421:SF63">
    <property type="entry name" value="SENSOR HISTIDINE KINASE DESK"/>
    <property type="match status" value="1"/>
</dbReference>
<dbReference type="CDD" id="cd16917">
    <property type="entry name" value="HATPase_UhpB-NarQ-NarX-like"/>
    <property type="match status" value="1"/>
</dbReference>
<feature type="transmembrane region" description="Helical" evidence="4">
    <location>
        <begin position="151"/>
        <end position="172"/>
    </location>
</feature>
<dbReference type="Proteomes" id="UP001597326">
    <property type="component" value="Unassembled WGS sequence"/>
</dbReference>
<dbReference type="PANTHER" id="PTHR24421">
    <property type="entry name" value="NITRATE/NITRITE SENSOR PROTEIN NARX-RELATED"/>
    <property type="match status" value="1"/>
</dbReference>
<accession>A0ABW4RSS3</accession>
<evidence type="ECO:0000256" key="4">
    <source>
        <dbReference type="SAM" id="Phobius"/>
    </source>
</evidence>
<protein>
    <submittedName>
        <fullName evidence="6">Sensor histidine kinase</fullName>
    </submittedName>
</protein>
<dbReference type="RefSeq" id="WP_343871918.1">
    <property type="nucleotide sequence ID" value="NZ_BAAAIX010000003.1"/>
</dbReference>
<comment type="caution">
    <text evidence="6">The sequence shown here is derived from an EMBL/GenBank/DDBJ whole genome shotgun (WGS) entry which is preliminary data.</text>
</comment>
<keyword evidence="4" id="KW-1133">Transmembrane helix</keyword>
<dbReference type="Pfam" id="PF07730">
    <property type="entry name" value="HisKA_3"/>
    <property type="match status" value="1"/>
</dbReference>
<sequence length="369" mass="38937">MSPLPTGPEHAAEGLPSPWSRYGWLFAAVWLVFLTGPLISAVQAPHAPWQRAVTVALVVSFGAAFTVGMDRQWGSGREGRLDPVSGAWLAGLLLLSLATVPVIGLDALAMTPFLASFAIYTLPLQAGLPLALALLPAAVGLPLARGQFGNWSFFGIVLVSVISISTLSRVVGDKDAKYSQARDALQLARERDRVARDVHDLLGHSLTLVVVKTEVAERMLDADPQRARTELAEIRSLARSALVEVRETVVGLRVPTLADELASARSALDGAGITGDLPEDPAVVDPRHRTVIAWALREAVTNVVRHSGAGHCVVVLGPSSLVVGDDGGGMRGREGNGLSGLRQRVEAAAGRLTIDAGPEGRGTRLEVQL</sequence>
<dbReference type="InterPro" id="IPR036890">
    <property type="entry name" value="HATPase_C_sf"/>
</dbReference>
<evidence type="ECO:0000313" key="7">
    <source>
        <dbReference type="Proteomes" id="UP001597326"/>
    </source>
</evidence>
<dbReference type="InterPro" id="IPR050482">
    <property type="entry name" value="Sensor_HK_TwoCompSys"/>
</dbReference>
<feature type="transmembrane region" description="Helical" evidence="4">
    <location>
        <begin position="22"/>
        <end position="42"/>
    </location>
</feature>
<keyword evidence="7" id="KW-1185">Reference proteome</keyword>
<dbReference type="Gene3D" id="1.20.5.1930">
    <property type="match status" value="1"/>
</dbReference>
<feature type="transmembrane region" description="Helical" evidence="4">
    <location>
        <begin position="87"/>
        <end position="105"/>
    </location>
</feature>
<name>A0ABW4RSS3_9ACTN</name>
<proteinExistence type="predicted"/>
<keyword evidence="4" id="KW-0472">Membrane</keyword>
<evidence type="ECO:0000256" key="1">
    <source>
        <dbReference type="ARBA" id="ARBA00022679"/>
    </source>
</evidence>
<dbReference type="GO" id="GO:0016301">
    <property type="term" value="F:kinase activity"/>
    <property type="evidence" value="ECO:0007669"/>
    <property type="project" value="UniProtKB-KW"/>
</dbReference>
<keyword evidence="1" id="KW-0808">Transferase</keyword>
<evidence type="ECO:0000256" key="3">
    <source>
        <dbReference type="ARBA" id="ARBA00023012"/>
    </source>
</evidence>
<gene>
    <name evidence="6" type="ORF">ACFSCS_01390</name>
</gene>
<dbReference type="InterPro" id="IPR011712">
    <property type="entry name" value="Sig_transdc_His_kin_sub3_dim/P"/>
</dbReference>
<feature type="transmembrane region" description="Helical" evidence="4">
    <location>
        <begin position="117"/>
        <end position="139"/>
    </location>
</feature>
<feature type="domain" description="Signal transduction histidine kinase subgroup 3 dimerisation and phosphoacceptor" evidence="5">
    <location>
        <begin position="190"/>
        <end position="256"/>
    </location>
</feature>
<dbReference type="SUPFAM" id="SSF55874">
    <property type="entry name" value="ATPase domain of HSP90 chaperone/DNA topoisomerase II/histidine kinase"/>
    <property type="match status" value="1"/>
</dbReference>
<feature type="transmembrane region" description="Helical" evidence="4">
    <location>
        <begin position="49"/>
        <end position="67"/>
    </location>
</feature>
<keyword evidence="3" id="KW-0902">Two-component regulatory system</keyword>
<dbReference type="EMBL" id="JBHUFZ010000003">
    <property type="protein sequence ID" value="MFD1888839.1"/>
    <property type="molecule type" value="Genomic_DNA"/>
</dbReference>
<evidence type="ECO:0000313" key="6">
    <source>
        <dbReference type="EMBL" id="MFD1888839.1"/>
    </source>
</evidence>
<evidence type="ECO:0000259" key="5">
    <source>
        <dbReference type="Pfam" id="PF07730"/>
    </source>
</evidence>
<keyword evidence="4" id="KW-0812">Transmembrane</keyword>
<evidence type="ECO:0000256" key="2">
    <source>
        <dbReference type="ARBA" id="ARBA00022777"/>
    </source>
</evidence>
<keyword evidence="2 6" id="KW-0418">Kinase</keyword>
<dbReference type="Gene3D" id="3.30.565.10">
    <property type="entry name" value="Histidine kinase-like ATPase, C-terminal domain"/>
    <property type="match status" value="1"/>
</dbReference>